<name>A0A8S3ZKB0_9EUPU</name>
<accession>A0A8S3ZKB0</accession>
<gene>
    <name evidence="1" type="ORF">CUNI_LOCUS13733</name>
</gene>
<evidence type="ECO:0000313" key="2">
    <source>
        <dbReference type="Proteomes" id="UP000678393"/>
    </source>
</evidence>
<dbReference type="Proteomes" id="UP000678393">
    <property type="component" value="Unassembled WGS sequence"/>
</dbReference>
<sequence>MFDEAKYDLVVDNLVSTFDSKNLSSKSVVQRERPSQLLLLVNSLYNLGRKSECIQWAEASLHEAVLHYKRAPTTQLQKDWAATLVSLFDCIN</sequence>
<dbReference type="EMBL" id="CAJHNH020002961">
    <property type="protein sequence ID" value="CAG5128175.1"/>
    <property type="molecule type" value="Genomic_DNA"/>
</dbReference>
<dbReference type="AlphaFoldDB" id="A0A8S3ZKB0"/>
<proteinExistence type="predicted"/>
<reference evidence="1" key="1">
    <citation type="submission" date="2021-04" db="EMBL/GenBank/DDBJ databases">
        <authorList>
            <consortium name="Molecular Ecology Group"/>
        </authorList>
    </citation>
    <scope>NUCLEOTIDE SEQUENCE</scope>
</reference>
<protein>
    <submittedName>
        <fullName evidence="1">Uncharacterized protein</fullName>
    </submittedName>
</protein>
<comment type="caution">
    <text evidence="1">The sequence shown here is derived from an EMBL/GenBank/DDBJ whole genome shotgun (WGS) entry which is preliminary data.</text>
</comment>
<organism evidence="1 2">
    <name type="scientific">Candidula unifasciata</name>
    <dbReference type="NCBI Taxonomy" id="100452"/>
    <lineage>
        <taxon>Eukaryota</taxon>
        <taxon>Metazoa</taxon>
        <taxon>Spiralia</taxon>
        <taxon>Lophotrochozoa</taxon>
        <taxon>Mollusca</taxon>
        <taxon>Gastropoda</taxon>
        <taxon>Heterobranchia</taxon>
        <taxon>Euthyneura</taxon>
        <taxon>Panpulmonata</taxon>
        <taxon>Eupulmonata</taxon>
        <taxon>Stylommatophora</taxon>
        <taxon>Helicina</taxon>
        <taxon>Helicoidea</taxon>
        <taxon>Geomitridae</taxon>
        <taxon>Candidula</taxon>
    </lineage>
</organism>
<feature type="non-terminal residue" evidence="1">
    <location>
        <position position="1"/>
    </location>
</feature>
<keyword evidence="2" id="KW-1185">Reference proteome</keyword>
<evidence type="ECO:0000313" key="1">
    <source>
        <dbReference type="EMBL" id="CAG5128175.1"/>
    </source>
</evidence>